<organism evidence="1 2">
    <name type="scientific">Hypholoma sublateritium (strain FD-334 SS-4)</name>
    <dbReference type="NCBI Taxonomy" id="945553"/>
    <lineage>
        <taxon>Eukaryota</taxon>
        <taxon>Fungi</taxon>
        <taxon>Dikarya</taxon>
        <taxon>Basidiomycota</taxon>
        <taxon>Agaricomycotina</taxon>
        <taxon>Agaricomycetes</taxon>
        <taxon>Agaricomycetidae</taxon>
        <taxon>Agaricales</taxon>
        <taxon>Agaricineae</taxon>
        <taxon>Strophariaceae</taxon>
        <taxon>Hypholoma</taxon>
    </lineage>
</organism>
<reference evidence="2" key="1">
    <citation type="submission" date="2014-04" db="EMBL/GenBank/DDBJ databases">
        <title>Evolutionary Origins and Diversification of the Mycorrhizal Mutualists.</title>
        <authorList>
            <consortium name="DOE Joint Genome Institute"/>
            <consortium name="Mycorrhizal Genomics Consortium"/>
            <person name="Kohler A."/>
            <person name="Kuo A."/>
            <person name="Nagy L.G."/>
            <person name="Floudas D."/>
            <person name="Copeland A."/>
            <person name="Barry K.W."/>
            <person name="Cichocki N."/>
            <person name="Veneault-Fourrey C."/>
            <person name="LaButti K."/>
            <person name="Lindquist E.A."/>
            <person name="Lipzen A."/>
            <person name="Lundell T."/>
            <person name="Morin E."/>
            <person name="Murat C."/>
            <person name="Riley R."/>
            <person name="Ohm R."/>
            <person name="Sun H."/>
            <person name="Tunlid A."/>
            <person name="Henrissat B."/>
            <person name="Grigoriev I.V."/>
            <person name="Hibbett D.S."/>
            <person name="Martin F."/>
        </authorList>
    </citation>
    <scope>NUCLEOTIDE SEQUENCE [LARGE SCALE GENOMIC DNA]</scope>
    <source>
        <strain evidence="2">FD-334 SS-4</strain>
    </source>
</reference>
<name>A0A0D2L1P6_HYPSF</name>
<protein>
    <submittedName>
        <fullName evidence="1">Uncharacterized protein</fullName>
    </submittedName>
</protein>
<evidence type="ECO:0000313" key="2">
    <source>
        <dbReference type="Proteomes" id="UP000054270"/>
    </source>
</evidence>
<accession>A0A0D2L1P6</accession>
<sequence>MYLYRQSYRLFLDRLATISSLRCAFLALVTLVSELSRCLTAASWLEHERCLNVVRIRYKVLTPAKMFCACSRHGSN</sequence>
<gene>
    <name evidence="1" type="ORF">HYPSUDRAFT_781982</name>
</gene>
<dbReference type="EMBL" id="KN817565">
    <property type="protein sequence ID" value="KJA20617.1"/>
    <property type="molecule type" value="Genomic_DNA"/>
</dbReference>
<dbReference type="Proteomes" id="UP000054270">
    <property type="component" value="Unassembled WGS sequence"/>
</dbReference>
<evidence type="ECO:0000313" key="1">
    <source>
        <dbReference type="EMBL" id="KJA20617.1"/>
    </source>
</evidence>
<dbReference type="AlphaFoldDB" id="A0A0D2L1P6"/>
<proteinExistence type="predicted"/>
<keyword evidence="2" id="KW-1185">Reference proteome</keyword>